<dbReference type="Proteomes" id="UP000004184">
    <property type="component" value="Unassembled WGS sequence"/>
</dbReference>
<proteinExistence type="predicted"/>
<name>D9XGZ4_STRVT</name>
<dbReference type="HOGENOM" id="CLU_1712312_0_0_11"/>
<dbReference type="eggNOG" id="ENOG5030QK2">
    <property type="taxonomic scope" value="Bacteria"/>
</dbReference>
<reference evidence="2" key="1">
    <citation type="submission" date="2009-02" db="EMBL/GenBank/DDBJ databases">
        <title>Annotation of Streptomyces viridochromogenes strain DSM 40736.</title>
        <authorList>
            <consortium name="The Broad Institute Genome Sequencing Platform"/>
            <consortium name="Broad Institute Microbial Sequencing Center"/>
            <person name="Fischbach M."/>
            <person name="Godfrey P."/>
            <person name="Ward D."/>
            <person name="Young S."/>
            <person name="Zeng Q."/>
            <person name="Koehrsen M."/>
            <person name="Alvarado L."/>
            <person name="Berlin A.M."/>
            <person name="Bochicchio J."/>
            <person name="Borenstein D."/>
            <person name="Chapman S.B."/>
            <person name="Chen Z."/>
            <person name="Engels R."/>
            <person name="Freedman E."/>
            <person name="Gellesch M."/>
            <person name="Goldberg J."/>
            <person name="Griggs A."/>
            <person name="Gujja S."/>
            <person name="Heilman E.R."/>
            <person name="Heiman D.I."/>
            <person name="Hepburn T.A."/>
            <person name="Howarth C."/>
            <person name="Jen D."/>
            <person name="Larson L."/>
            <person name="Lewis B."/>
            <person name="Mehta T."/>
            <person name="Park D."/>
            <person name="Pearson M."/>
            <person name="Richards J."/>
            <person name="Roberts A."/>
            <person name="Saif S."/>
            <person name="Shea T.D."/>
            <person name="Shenoy N."/>
            <person name="Sisk P."/>
            <person name="Stolte C."/>
            <person name="Sykes S.N."/>
            <person name="Thomson T."/>
            <person name="Walk T."/>
            <person name="White J."/>
            <person name="Yandava C."/>
            <person name="Straight P."/>
            <person name="Clardy J."/>
            <person name="Hung D."/>
            <person name="Kolter R."/>
            <person name="Mekalanos J."/>
            <person name="Walker S."/>
            <person name="Walsh C.T."/>
            <person name="Wieland-Brown L.C."/>
            <person name="Haas B."/>
            <person name="Nusbaum C."/>
            <person name="Birren B."/>
        </authorList>
    </citation>
    <scope>NUCLEOTIDE SEQUENCE [LARGE SCALE GENOMIC DNA]</scope>
    <source>
        <strain evidence="2">DSM 40736 / JCM 4977 / BCRC 1201 / Tue 494</strain>
    </source>
</reference>
<dbReference type="EMBL" id="GG657757">
    <property type="protein sequence ID" value="EFL32786.1"/>
    <property type="molecule type" value="Genomic_DNA"/>
</dbReference>
<evidence type="ECO:0000313" key="2">
    <source>
        <dbReference type="Proteomes" id="UP000004184"/>
    </source>
</evidence>
<evidence type="ECO:0000313" key="1">
    <source>
        <dbReference type="EMBL" id="EFL32786.1"/>
    </source>
</evidence>
<sequence>MSTPGPALMGRKACWLWSLVMLAPPLSHVVRLSIALVTGLDTNGHRGQAWLNLDNAAALLVEEPEDVDDVSLWVGTPEFEEAIGHKRAELDAEVPADAEGTLVWASAAGVQAAAQPSRIEELLRARETFVEELFDALLDELGFPEAVHSPPKP</sequence>
<gene>
    <name evidence="1" type="ORF">SSQG_03305</name>
</gene>
<keyword evidence="2" id="KW-1185">Reference proteome</keyword>
<protein>
    <submittedName>
        <fullName evidence="1">Predicted protein</fullName>
    </submittedName>
</protein>
<accession>D9XGZ4</accession>
<dbReference type="AlphaFoldDB" id="D9XGZ4"/>
<organism evidence="1 2">
    <name type="scientific">Streptomyces viridochromogenes (strain DSM 40736 / JCM 4977 / BCRC 1201 / Tue 494)</name>
    <dbReference type="NCBI Taxonomy" id="591159"/>
    <lineage>
        <taxon>Bacteria</taxon>
        <taxon>Bacillati</taxon>
        <taxon>Actinomycetota</taxon>
        <taxon>Actinomycetes</taxon>
        <taxon>Kitasatosporales</taxon>
        <taxon>Streptomycetaceae</taxon>
        <taxon>Streptomyces</taxon>
    </lineage>
</organism>